<gene>
    <name evidence="2" type="ORF">GJB61_20295</name>
</gene>
<sequence>MIRNRRSLGLLVVLLLLIGLYSVWIEMFWVHKLVFVSFMVLLGLISW</sequence>
<keyword evidence="1" id="KW-1133">Transmembrane helix</keyword>
<feature type="transmembrane region" description="Helical" evidence="1">
    <location>
        <begin position="7"/>
        <end position="24"/>
    </location>
</feature>
<keyword evidence="1" id="KW-0812">Transmembrane</keyword>
<proteinExistence type="predicted"/>
<evidence type="ECO:0000256" key="1">
    <source>
        <dbReference type="SAM" id="Phobius"/>
    </source>
</evidence>
<reference evidence="2 3" key="1">
    <citation type="submission" date="2019-11" db="EMBL/GenBank/DDBJ databases">
        <title>Paenibacillus monticola sp. nov., a novel PGPR strain isolated from mountain sample in China.</title>
        <authorList>
            <person name="Zhao Q."/>
            <person name="Li H.-P."/>
            <person name="Zhang J.-L."/>
        </authorList>
    </citation>
    <scope>NUCLEOTIDE SEQUENCE [LARGE SCALE GENOMIC DNA]</scope>
    <source>
        <strain evidence="2 3">LC-T2</strain>
    </source>
</reference>
<accession>A0A7X2L4G1</accession>
<dbReference type="RefSeq" id="WP_154120837.1">
    <property type="nucleotide sequence ID" value="NZ_WJXB01000008.1"/>
</dbReference>
<organism evidence="2 3">
    <name type="scientific">Paenibacillus monticola</name>
    <dbReference type="NCBI Taxonomy" id="2666075"/>
    <lineage>
        <taxon>Bacteria</taxon>
        <taxon>Bacillati</taxon>
        <taxon>Bacillota</taxon>
        <taxon>Bacilli</taxon>
        <taxon>Bacillales</taxon>
        <taxon>Paenibacillaceae</taxon>
        <taxon>Paenibacillus</taxon>
    </lineage>
</organism>
<dbReference type="EMBL" id="WJXB01000008">
    <property type="protein sequence ID" value="MRN55326.1"/>
    <property type="molecule type" value="Genomic_DNA"/>
</dbReference>
<keyword evidence="3" id="KW-1185">Reference proteome</keyword>
<evidence type="ECO:0000313" key="2">
    <source>
        <dbReference type="EMBL" id="MRN55326.1"/>
    </source>
</evidence>
<evidence type="ECO:0000313" key="3">
    <source>
        <dbReference type="Proteomes" id="UP000463051"/>
    </source>
</evidence>
<keyword evidence="1" id="KW-0472">Membrane</keyword>
<comment type="caution">
    <text evidence="2">The sequence shown here is derived from an EMBL/GenBank/DDBJ whole genome shotgun (WGS) entry which is preliminary data.</text>
</comment>
<dbReference type="Proteomes" id="UP000463051">
    <property type="component" value="Unassembled WGS sequence"/>
</dbReference>
<name>A0A7X2L4G1_9BACL</name>
<dbReference type="AlphaFoldDB" id="A0A7X2L4G1"/>
<protein>
    <submittedName>
        <fullName evidence="2">Uncharacterized protein</fullName>
    </submittedName>
</protein>